<dbReference type="AlphaFoldDB" id="A0A6I3KFP6"/>
<feature type="domain" description="FecR protein" evidence="2">
    <location>
        <begin position="69"/>
        <end position="167"/>
    </location>
</feature>
<feature type="region of interest" description="Disordered" evidence="1">
    <location>
        <begin position="228"/>
        <end position="275"/>
    </location>
</feature>
<keyword evidence="4" id="KW-1185">Reference proteome</keyword>
<dbReference type="Gene3D" id="2.60.120.1440">
    <property type="match status" value="1"/>
</dbReference>
<evidence type="ECO:0000313" key="3">
    <source>
        <dbReference type="EMBL" id="MTD92820.1"/>
    </source>
</evidence>
<sequence>MIADGSFGMRLGQLALIGTALFVSGMQAVAAPGEDIGAAVRIVNVVTAEYASDQRRLATGDNVRQDDLIEVSGDGTGEIRLRDDTRLALGPGARLLLDEFVYNPDISGGAIVLNLVKGAFRFVTGAAVKPAYVIRTPSASITVRGTIFDVYVQTSGLSWLLLIEGAIEVCNDRGDCSLHDEPGKLIRITPEGDVGNPVKWASLQKDGEPFEAAFPFVVEPPSFEPDPVFTPEDIVGGDVPDPPAGGKDEDVEEASDGGGTTQPPPVTPPTTPLKCWNGWREVPRAWSDKGWRVKPRRRGDRVIYCAHPVAPPSHDPSPSPKPECTGGTVIMLKTLPPRWRCTCPSGTTRHQTGRNAYVCKAKPTDPPKDPKADCLRKGWRWTGKRCVVPDGGCPKGYAGKPPLCVKLPGNCPKGYVGEPPNCRKLPPIHCPKGYTGRPPKCTKVTFDKCPKGYAGRQPNCTKLSQGNSGDKLKNIKQKLDKLKFDKFKRFKKD</sequence>
<dbReference type="RefSeq" id="WP_154737410.1">
    <property type="nucleotide sequence ID" value="NZ_WMBQ01000001.1"/>
</dbReference>
<gene>
    <name evidence="3" type="ORF">GIW81_00555</name>
</gene>
<organism evidence="3 4">
    <name type="scientific">Hyphomicrobium album</name>
    <dbReference type="NCBI Taxonomy" id="2665159"/>
    <lineage>
        <taxon>Bacteria</taxon>
        <taxon>Pseudomonadati</taxon>
        <taxon>Pseudomonadota</taxon>
        <taxon>Alphaproteobacteria</taxon>
        <taxon>Hyphomicrobiales</taxon>
        <taxon>Hyphomicrobiaceae</taxon>
        <taxon>Hyphomicrobium</taxon>
    </lineage>
</organism>
<evidence type="ECO:0000256" key="1">
    <source>
        <dbReference type="SAM" id="MobiDB-lite"/>
    </source>
</evidence>
<dbReference type="InterPro" id="IPR006860">
    <property type="entry name" value="FecR"/>
</dbReference>
<feature type="compositionally biased region" description="Low complexity" evidence="1">
    <location>
        <begin position="228"/>
        <end position="239"/>
    </location>
</feature>
<dbReference type="EMBL" id="WMBQ01000001">
    <property type="protein sequence ID" value="MTD92820.1"/>
    <property type="molecule type" value="Genomic_DNA"/>
</dbReference>
<reference evidence="3 4" key="1">
    <citation type="submission" date="2019-11" db="EMBL/GenBank/DDBJ databases">
        <title>Identification of a novel strain.</title>
        <authorList>
            <person name="Xu Q."/>
            <person name="Wang G."/>
        </authorList>
    </citation>
    <scope>NUCLEOTIDE SEQUENCE [LARGE SCALE GENOMIC DNA]</scope>
    <source>
        <strain evidence="4">xq</strain>
    </source>
</reference>
<dbReference type="Pfam" id="PF04773">
    <property type="entry name" value="FecR"/>
    <property type="match status" value="1"/>
</dbReference>
<evidence type="ECO:0000259" key="2">
    <source>
        <dbReference type="Pfam" id="PF04773"/>
    </source>
</evidence>
<evidence type="ECO:0000313" key="4">
    <source>
        <dbReference type="Proteomes" id="UP000440694"/>
    </source>
</evidence>
<accession>A0A6I3KFP6</accession>
<protein>
    <recommendedName>
        <fullName evidence="2">FecR protein domain-containing protein</fullName>
    </recommendedName>
</protein>
<name>A0A6I3KFP6_9HYPH</name>
<comment type="caution">
    <text evidence="3">The sequence shown here is derived from an EMBL/GenBank/DDBJ whole genome shotgun (WGS) entry which is preliminary data.</text>
</comment>
<dbReference type="Proteomes" id="UP000440694">
    <property type="component" value="Unassembled WGS sequence"/>
</dbReference>
<proteinExistence type="predicted"/>
<feature type="compositionally biased region" description="Pro residues" evidence="1">
    <location>
        <begin position="262"/>
        <end position="271"/>
    </location>
</feature>